<accession>A0A3B1CXW6</accession>
<evidence type="ECO:0000256" key="1">
    <source>
        <dbReference type="SAM" id="Phobius"/>
    </source>
</evidence>
<feature type="transmembrane region" description="Helical" evidence="1">
    <location>
        <begin position="34"/>
        <end position="54"/>
    </location>
</feature>
<organism evidence="2">
    <name type="scientific">hydrothermal vent metagenome</name>
    <dbReference type="NCBI Taxonomy" id="652676"/>
    <lineage>
        <taxon>unclassified sequences</taxon>
        <taxon>metagenomes</taxon>
        <taxon>ecological metagenomes</taxon>
    </lineage>
</organism>
<keyword evidence="1" id="KW-0472">Membrane</keyword>
<proteinExistence type="predicted"/>
<gene>
    <name evidence="2" type="ORF">MNBD_NITROSPIRAE01-2306</name>
</gene>
<reference evidence="2" key="1">
    <citation type="submission" date="2018-06" db="EMBL/GenBank/DDBJ databases">
        <authorList>
            <person name="Zhirakovskaya E."/>
        </authorList>
    </citation>
    <scope>NUCLEOTIDE SEQUENCE</scope>
</reference>
<protein>
    <submittedName>
        <fullName evidence="2">Uncharacterized protein</fullName>
    </submittedName>
</protein>
<dbReference type="AlphaFoldDB" id="A0A3B1CXW6"/>
<name>A0A3B1CXW6_9ZZZZ</name>
<feature type="transmembrane region" description="Helical" evidence="1">
    <location>
        <begin position="66"/>
        <end position="83"/>
    </location>
</feature>
<sequence>MKKMTIVLLLITLSTIFFPPSARAQQQDNDMLTVLKSSFYGGLTGALIGTAFLAFREKPGDHLKDIRVGAGVGVIIGTVYGLFKTTGTAFVEVQDGYLTVQAPSFQIGIDPETKGLIGSVDLLKIPF</sequence>
<dbReference type="EMBL" id="UOGF01000105">
    <property type="protein sequence ID" value="VAX33302.1"/>
    <property type="molecule type" value="Genomic_DNA"/>
</dbReference>
<keyword evidence="1" id="KW-1133">Transmembrane helix</keyword>
<keyword evidence="1" id="KW-0812">Transmembrane</keyword>
<evidence type="ECO:0000313" key="2">
    <source>
        <dbReference type="EMBL" id="VAX33302.1"/>
    </source>
</evidence>